<sequence>MQKNHRSFGNQNQQDWWRERRRFPFDDGGVPILRVRDGDLGELQPLASFHREEVYSSRSKGQLDGDLVLIWWDGSYREPSDGQAYPKPVNSNVDFKLQRLQR</sequence>
<evidence type="ECO:0000313" key="1">
    <source>
        <dbReference type="EMBL" id="KAI3763843.1"/>
    </source>
</evidence>
<comment type="caution">
    <text evidence="1">The sequence shown here is derived from an EMBL/GenBank/DDBJ whole genome shotgun (WGS) entry which is preliminary data.</text>
</comment>
<proteinExistence type="predicted"/>
<reference evidence="2" key="1">
    <citation type="journal article" date="2022" name="Mol. Ecol. Resour.">
        <title>The genomes of chicory, endive, great burdock and yacon provide insights into Asteraceae palaeo-polyploidization history and plant inulin production.</title>
        <authorList>
            <person name="Fan W."/>
            <person name="Wang S."/>
            <person name="Wang H."/>
            <person name="Wang A."/>
            <person name="Jiang F."/>
            <person name="Liu H."/>
            <person name="Zhao H."/>
            <person name="Xu D."/>
            <person name="Zhang Y."/>
        </authorList>
    </citation>
    <scope>NUCLEOTIDE SEQUENCE [LARGE SCALE GENOMIC DNA]</scope>
    <source>
        <strain evidence="2">cv. Punajuju</strain>
    </source>
</reference>
<dbReference type="EMBL" id="CM042011">
    <property type="protein sequence ID" value="KAI3763843.1"/>
    <property type="molecule type" value="Genomic_DNA"/>
</dbReference>
<keyword evidence="2" id="KW-1185">Reference proteome</keyword>
<protein>
    <submittedName>
        <fullName evidence="1">Uncharacterized protein</fullName>
    </submittedName>
</protein>
<name>A0ACB9EYZ0_CICIN</name>
<organism evidence="1 2">
    <name type="scientific">Cichorium intybus</name>
    <name type="common">Chicory</name>
    <dbReference type="NCBI Taxonomy" id="13427"/>
    <lineage>
        <taxon>Eukaryota</taxon>
        <taxon>Viridiplantae</taxon>
        <taxon>Streptophyta</taxon>
        <taxon>Embryophyta</taxon>
        <taxon>Tracheophyta</taxon>
        <taxon>Spermatophyta</taxon>
        <taxon>Magnoliopsida</taxon>
        <taxon>eudicotyledons</taxon>
        <taxon>Gunneridae</taxon>
        <taxon>Pentapetalae</taxon>
        <taxon>asterids</taxon>
        <taxon>campanulids</taxon>
        <taxon>Asterales</taxon>
        <taxon>Asteraceae</taxon>
        <taxon>Cichorioideae</taxon>
        <taxon>Cichorieae</taxon>
        <taxon>Cichoriinae</taxon>
        <taxon>Cichorium</taxon>
    </lineage>
</organism>
<gene>
    <name evidence="1" type="ORF">L2E82_13841</name>
</gene>
<dbReference type="Proteomes" id="UP001055811">
    <property type="component" value="Linkage Group LG03"/>
</dbReference>
<reference evidence="1 2" key="2">
    <citation type="journal article" date="2022" name="Mol. Ecol. Resour.">
        <title>The genomes of chicory, endive, great burdock and yacon provide insights into Asteraceae paleo-polyploidization history and plant inulin production.</title>
        <authorList>
            <person name="Fan W."/>
            <person name="Wang S."/>
            <person name="Wang H."/>
            <person name="Wang A."/>
            <person name="Jiang F."/>
            <person name="Liu H."/>
            <person name="Zhao H."/>
            <person name="Xu D."/>
            <person name="Zhang Y."/>
        </authorList>
    </citation>
    <scope>NUCLEOTIDE SEQUENCE [LARGE SCALE GENOMIC DNA]</scope>
    <source>
        <strain evidence="2">cv. Punajuju</strain>
        <tissue evidence="1">Leaves</tissue>
    </source>
</reference>
<evidence type="ECO:0000313" key="2">
    <source>
        <dbReference type="Proteomes" id="UP001055811"/>
    </source>
</evidence>
<accession>A0ACB9EYZ0</accession>